<dbReference type="CDD" id="cd00167">
    <property type="entry name" value="SANT"/>
    <property type="match status" value="1"/>
</dbReference>
<proteinExistence type="inferred from homology"/>
<sequence>MANRRVSALEEENMDAIARASYYHHPARSLDAAALHPALFDLEGIDVMSSDSVPSLTLPAPAAPATAPSTSTAVQPAQTSASDQQKAPTTPQKQQQQPQQIPPQLQPQHVTANHPASIAAAATVALSATLLDPNEWNALASTSMVTLDDLRAAFLEQRQQQLKDLESSHRASLREMLFMSENFDKEDVAGSPWKLGQSMEIAEDDTREEFKSFLTRHRLTLEKQVSIQDHALKGPEAIRQLVSRELKTGPVEVAPPPTPTSATAPPTGETSREKQKENEHQREAALHRSQAVARAAAAVQTRAIAEGVAKIKPLTITTADSQGVRVAPLQPGQVPSFVIESTTPIAPVVSGALTAIAPASGPLPSTSVDKDADVTSTIIKVESADKTESPSKKASSALEKAVSPVPGLSRNATTQSTGLRIPPSPMVVPTMPEDVAEPQLHPTLQVLAPNPLSVTYAASLRPLPPDPTRRITGAGVGGGAIHHRSGRKVASMTGHSNANSYSSVAAAKIGPAGSGQADLYRWYVRARASPGAGMVGKADKCLLTTDWKVAFNEQRFVRAMARIEKLKAQGEWSFRQPKKQKGPVVRKAHWDHLLEEMKWLQTDFREERRWKMAVAFQLAHEIAAWHRARTVTERASFCVPVHRPYRRRTVSDNVEQHAGTQERADADASSPAQPIAEASQDSEMQDADAPDQAQPEDLSTSEHKAQLTKSKASGGDIADVTMEADEEADGALTEAVEDAVETADQAASLRAEAMDADGDDDADADADDVEAATAALVSGEPSKAPEVEVVREPLGQSQPMPALSVDPQQSQPATATSTVDPPAEAADSAAEKAPRALRSDPKLAETTLAAELPQQLLATLRAPIFSTNVTTTIVSPAALLESLDPEAAAALLGIEVGDLSTTADLLEPDALSFSKMFPELPLYGGVSLPDPSSKSDRRWDEGSLNQPPRLTHVTKLLDSRPLLVSTLEPSKNRADGRWLPDSDWIVAAEQSDPLRGVADGADTGLPPLPGSLLFARKNNRASKETANAASGVPPEPAQPDARAALFMWTTDEDSYLMTLAKQYHNNWSLVADLFNSTRLNTATDKREPWDCYDRCKRIQQAADEGKPPPGPPQLPAAAETDKKGDGKDDASALKRDKQGKKVGGKHDGSKRKLRRSNLMEVMRKSAKRREASKQAQQTQQTKKVNLNTHETHAQIKAGPAITPQSLSALKAERDQAALRQYYEQQRAQLAFQQQQQQQQRLLAQQAQAQRMAAQQSGGAGAAAATSSAQPGKPANAVAGAGTNGPAALSLPPGSTALPQPGQLGQVQQKAAGQLQAQQPQQQAQPGQVAQAVQVPQTQQGQQQQQQQVPAQLQSQFQATQAAQMQNLYAQIQQQQRQQQQNQQLGHSAGMGQVRPAVGPLTQQQLATLTPQQQQQYHAQLAAATAAAQQQQLRNQLAAVAAAQQGVQGNAAGAQGMAFQLPNAQAQAQFQLMQQQQQQQQQQANAMQANQARPPNMQAQAQAQAQAAALQMYQQQQRQAAQVQAQAQMRPPQAGQAQQFVVRPGANGIQQRPPAVPTGSGPKAQQQARPANANNGNANTAAGMPATIQALQQQLAISLASSNLSPEQINGLAIQLYKQAQQQQVQGAQPMAGATQARPQGQNRPPQQILNQAIQALAAQNHKNQQQGSASNQASPTQPRPPTPPPRSNQIGGNCRSSSTSPPRRNAAAPRTGPAPQPVLAATTTAKLTTTEKTMTKMNHADNTRAQLPAQGRQSDDLQKPASERSNNAGNPRHGRLKERTPSTH</sequence>
<evidence type="ECO:0000256" key="4">
    <source>
        <dbReference type="ARBA" id="ARBA00029670"/>
    </source>
</evidence>
<dbReference type="Gene3D" id="1.10.10.60">
    <property type="entry name" value="Homeodomain-like"/>
    <property type="match status" value="1"/>
</dbReference>
<keyword evidence="9" id="KW-1185">Reference proteome</keyword>
<feature type="compositionally biased region" description="Pro residues" evidence="5">
    <location>
        <begin position="1677"/>
        <end position="1686"/>
    </location>
</feature>
<dbReference type="InterPro" id="IPR014012">
    <property type="entry name" value="HSA_dom"/>
</dbReference>
<dbReference type="PROSITE" id="PS50090">
    <property type="entry name" value="MYB_LIKE"/>
    <property type="match status" value="1"/>
</dbReference>
<dbReference type="PROSITE" id="PS51204">
    <property type="entry name" value="HSA"/>
    <property type="match status" value="1"/>
</dbReference>
<feature type="region of interest" description="Disordered" evidence="5">
    <location>
        <begin position="383"/>
        <end position="424"/>
    </location>
</feature>
<evidence type="ECO:0000313" key="9">
    <source>
        <dbReference type="Proteomes" id="UP000053758"/>
    </source>
</evidence>
<evidence type="ECO:0000256" key="3">
    <source>
        <dbReference type="ARBA" id="ARBA00025178"/>
    </source>
</evidence>
<dbReference type="GO" id="GO:0006325">
    <property type="term" value="P:chromatin organization"/>
    <property type="evidence" value="ECO:0007669"/>
    <property type="project" value="UniProtKB-KW"/>
</dbReference>
<dbReference type="Proteomes" id="UP000053758">
    <property type="component" value="Unassembled WGS sequence"/>
</dbReference>
<evidence type="ECO:0000256" key="1">
    <source>
        <dbReference type="ARBA" id="ARBA00008913"/>
    </source>
</evidence>
<keyword evidence="2" id="KW-0156">Chromatin regulator</keyword>
<evidence type="ECO:0000313" key="8">
    <source>
        <dbReference type="EMBL" id="GAK64209.1"/>
    </source>
</evidence>
<feature type="compositionally biased region" description="Basic and acidic residues" evidence="5">
    <location>
        <begin position="1753"/>
        <end position="1762"/>
    </location>
</feature>
<reference evidence="8" key="1">
    <citation type="submission" date="2014-07" db="EMBL/GenBank/DDBJ databases">
        <title>Draft genome sequence of the yeast Pseudozyma antarctica JCM 10317 known as a producer of lipase B which used in a wide range of industrial applications.</title>
        <authorList>
            <person name="Morita T."/>
            <person name="Saika A."/>
            <person name="Koike H."/>
        </authorList>
    </citation>
    <scope>NUCLEOTIDE SEQUENCE</scope>
    <source>
        <strain evidence="8">JCM 10317</strain>
    </source>
</reference>
<dbReference type="GO" id="GO:0035267">
    <property type="term" value="C:NuA4 histone acetyltransferase complex"/>
    <property type="evidence" value="ECO:0007669"/>
    <property type="project" value="UniProtKB-ARBA"/>
</dbReference>
<feature type="compositionally biased region" description="Basic and acidic residues" evidence="5">
    <location>
        <begin position="270"/>
        <end position="285"/>
    </location>
</feature>
<dbReference type="PANTHER" id="PTHR24417:SF7">
    <property type="entry name" value="CHROMATIN MODIFICATION-RELATED PROTEIN EAF1"/>
    <property type="match status" value="1"/>
</dbReference>
<feature type="compositionally biased region" description="Polar residues" evidence="5">
    <location>
        <begin position="806"/>
        <end position="819"/>
    </location>
</feature>
<dbReference type="HOGENOM" id="CLU_001948_0_0_1"/>
<feature type="compositionally biased region" description="Low complexity" evidence="5">
    <location>
        <begin position="1719"/>
        <end position="1737"/>
    </location>
</feature>
<comment type="similarity">
    <text evidence="1">Belongs to the EAF1 family.</text>
</comment>
<feature type="domain" description="HSA" evidence="7">
    <location>
        <begin position="577"/>
        <end position="659"/>
    </location>
</feature>
<dbReference type="InterPro" id="IPR009057">
    <property type="entry name" value="Homeodomain-like_sf"/>
</dbReference>
<feature type="compositionally biased region" description="Low complexity" evidence="5">
    <location>
        <begin position="1258"/>
        <end position="1269"/>
    </location>
</feature>
<gene>
    <name evidence="8" type="ORF">PAN0_004d2419</name>
</gene>
<dbReference type="GO" id="GO:0004672">
    <property type="term" value="F:protein kinase activity"/>
    <property type="evidence" value="ECO:0007669"/>
    <property type="project" value="TreeGrafter"/>
</dbReference>
<feature type="region of interest" description="Disordered" evidence="5">
    <location>
        <begin position="649"/>
        <end position="718"/>
    </location>
</feature>
<dbReference type="SUPFAM" id="SSF46689">
    <property type="entry name" value="Homeodomain-like"/>
    <property type="match status" value="1"/>
</dbReference>
<feature type="compositionally biased region" description="Low complexity" evidence="5">
    <location>
        <begin position="1563"/>
        <end position="1580"/>
    </location>
</feature>
<feature type="region of interest" description="Disordered" evidence="5">
    <location>
        <begin position="1258"/>
        <end position="1328"/>
    </location>
</feature>
<feature type="compositionally biased region" description="Low complexity" evidence="5">
    <location>
        <begin position="1659"/>
        <end position="1676"/>
    </location>
</feature>
<feature type="compositionally biased region" description="Polar residues" evidence="5">
    <location>
        <begin position="1687"/>
        <end position="1702"/>
    </location>
</feature>
<feature type="region of interest" description="Disordered" evidence="5">
    <location>
        <begin position="1546"/>
        <end position="1580"/>
    </location>
</feature>
<feature type="domain" description="Myb-like" evidence="6">
    <location>
        <begin position="1048"/>
        <end position="1094"/>
    </location>
</feature>
<organism evidence="8">
    <name type="scientific">Pseudozyma antarctica</name>
    <name type="common">Yeast</name>
    <name type="synonym">Candida antarctica</name>
    <dbReference type="NCBI Taxonomy" id="84753"/>
    <lineage>
        <taxon>Eukaryota</taxon>
        <taxon>Fungi</taxon>
        <taxon>Dikarya</taxon>
        <taxon>Basidiomycota</taxon>
        <taxon>Ustilaginomycotina</taxon>
        <taxon>Ustilaginomycetes</taxon>
        <taxon>Ustilaginales</taxon>
        <taxon>Ustilaginaceae</taxon>
        <taxon>Moesziomyces</taxon>
    </lineage>
</organism>
<dbReference type="EMBL" id="DF830071">
    <property type="protein sequence ID" value="GAK64209.1"/>
    <property type="molecule type" value="Genomic_DNA"/>
</dbReference>
<feature type="compositionally biased region" description="Low complexity" evidence="5">
    <location>
        <begin position="1173"/>
        <end position="1183"/>
    </location>
</feature>
<dbReference type="Pfam" id="PF07529">
    <property type="entry name" value="HSA"/>
    <property type="match status" value="1"/>
</dbReference>
<dbReference type="InterPro" id="IPR001005">
    <property type="entry name" value="SANT/Myb"/>
</dbReference>
<dbReference type="PANTHER" id="PTHR24417">
    <property type="entry name" value="SERINE/THREONINE-PROTEIN KINASE LMTK1"/>
    <property type="match status" value="1"/>
</dbReference>
<accession>A0A081CC13</accession>
<dbReference type="GeneID" id="26303279"/>
<dbReference type="Pfam" id="PF13921">
    <property type="entry name" value="Myb_DNA-bind_6"/>
    <property type="match status" value="1"/>
</dbReference>
<feature type="region of interest" description="Disordered" evidence="5">
    <location>
        <begin position="1480"/>
        <end position="1502"/>
    </location>
</feature>
<feature type="region of interest" description="Disordered" evidence="5">
    <location>
        <begin position="796"/>
        <end position="837"/>
    </location>
</feature>
<feature type="region of interest" description="Disordered" evidence="5">
    <location>
        <begin position="1659"/>
        <end position="1784"/>
    </location>
</feature>
<feature type="compositionally biased region" description="Low complexity" evidence="5">
    <location>
        <begin position="84"/>
        <end position="99"/>
    </location>
</feature>
<dbReference type="SMART" id="SM00573">
    <property type="entry name" value="HSA"/>
    <property type="match status" value="1"/>
</dbReference>
<feature type="compositionally biased region" description="Basic residues" evidence="5">
    <location>
        <begin position="1137"/>
        <end position="1155"/>
    </location>
</feature>
<feature type="region of interest" description="Disordered" evidence="5">
    <location>
        <begin position="1101"/>
        <end position="1186"/>
    </location>
</feature>
<feature type="compositionally biased region" description="Low complexity" evidence="5">
    <location>
        <begin position="1297"/>
        <end position="1328"/>
    </location>
</feature>
<feature type="compositionally biased region" description="Low complexity" evidence="5">
    <location>
        <begin position="260"/>
        <end position="269"/>
    </location>
</feature>
<evidence type="ECO:0000259" key="7">
    <source>
        <dbReference type="PROSITE" id="PS51204"/>
    </source>
</evidence>
<dbReference type="RefSeq" id="XP_014657849.1">
    <property type="nucleotide sequence ID" value="XM_014802363.1"/>
</dbReference>
<evidence type="ECO:0000259" key="6">
    <source>
        <dbReference type="PROSITE" id="PS50090"/>
    </source>
</evidence>
<comment type="function">
    <text evidence="3">Component of the NuA4 histone acetyltransferase complex which is involved in transcriptional activation of selected genes principally by acetylation of nucleosomal histone H4 and H2A. The NuA4 complex is also involved in DNA repair.</text>
</comment>
<name>A0A081CC13_PSEA2</name>
<evidence type="ECO:0000256" key="2">
    <source>
        <dbReference type="ARBA" id="ARBA00022853"/>
    </source>
</evidence>
<evidence type="ECO:0000256" key="5">
    <source>
        <dbReference type="SAM" id="MobiDB-lite"/>
    </source>
</evidence>
<feature type="region of interest" description="Disordered" evidence="5">
    <location>
        <begin position="59"/>
        <end position="112"/>
    </location>
</feature>
<feature type="compositionally biased region" description="Low complexity" evidence="5">
    <location>
        <begin position="59"/>
        <end position="77"/>
    </location>
</feature>
<feature type="compositionally biased region" description="Basic and acidic residues" evidence="5">
    <location>
        <begin position="1119"/>
        <end position="1136"/>
    </location>
</feature>
<feature type="region of interest" description="Disordered" evidence="5">
    <location>
        <begin position="249"/>
        <end position="285"/>
    </location>
</feature>
<protein>
    <recommendedName>
        <fullName evidence="4">Vacuolar import and degradation protein 21</fullName>
    </recommendedName>
</protein>
<feature type="region of interest" description="Disordered" evidence="5">
    <location>
        <begin position="925"/>
        <end position="948"/>
    </location>
</feature>